<dbReference type="AlphaFoldDB" id="A0A401TBG9"/>
<gene>
    <name evidence="2" type="ORF">chiPu_0023740</name>
</gene>
<dbReference type="Proteomes" id="UP000287033">
    <property type="component" value="Unassembled WGS sequence"/>
</dbReference>
<feature type="region of interest" description="Disordered" evidence="1">
    <location>
        <begin position="1"/>
        <end position="70"/>
    </location>
</feature>
<protein>
    <submittedName>
        <fullName evidence="2">Uncharacterized protein</fullName>
    </submittedName>
</protein>
<accession>A0A401TBG9</accession>
<sequence length="70" mass="7187">MWRAGREGGASAQARPAGPGNGPVSMECHPAVPQRTLPSHPRPDNRQGVGPPPTPTPTPTPGSTSRLTSL</sequence>
<name>A0A401TBG9_CHIPU</name>
<keyword evidence="3" id="KW-1185">Reference proteome</keyword>
<evidence type="ECO:0000256" key="1">
    <source>
        <dbReference type="SAM" id="MobiDB-lite"/>
    </source>
</evidence>
<reference evidence="2 3" key="1">
    <citation type="journal article" date="2018" name="Nat. Ecol. Evol.">
        <title>Shark genomes provide insights into elasmobranch evolution and the origin of vertebrates.</title>
        <authorList>
            <person name="Hara Y"/>
            <person name="Yamaguchi K"/>
            <person name="Onimaru K"/>
            <person name="Kadota M"/>
            <person name="Koyanagi M"/>
            <person name="Keeley SD"/>
            <person name="Tatsumi K"/>
            <person name="Tanaka K"/>
            <person name="Motone F"/>
            <person name="Kageyama Y"/>
            <person name="Nozu R"/>
            <person name="Adachi N"/>
            <person name="Nishimura O"/>
            <person name="Nakagawa R"/>
            <person name="Tanegashima C"/>
            <person name="Kiyatake I"/>
            <person name="Matsumoto R"/>
            <person name="Murakumo K"/>
            <person name="Nishida K"/>
            <person name="Terakita A"/>
            <person name="Kuratani S"/>
            <person name="Sato K"/>
            <person name="Hyodo S Kuraku.S."/>
        </authorList>
    </citation>
    <scope>NUCLEOTIDE SEQUENCE [LARGE SCALE GENOMIC DNA]</scope>
</reference>
<proteinExistence type="predicted"/>
<dbReference type="EMBL" id="BEZZ01026223">
    <property type="protein sequence ID" value="GCC39962.1"/>
    <property type="molecule type" value="Genomic_DNA"/>
</dbReference>
<evidence type="ECO:0000313" key="3">
    <source>
        <dbReference type="Proteomes" id="UP000287033"/>
    </source>
</evidence>
<comment type="caution">
    <text evidence="2">The sequence shown here is derived from an EMBL/GenBank/DDBJ whole genome shotgun (WGS) entry which is preliminary data.</text>
</comment>
<organism evidence="2 3">
    <name type="scientific">Chiloscyllium punctatum</name>
    <name type="common">Brownbanded bambooshark</name>
    <name type="synonym">Hemiscyllium punctatum</name>
    <dbReference type="NCBI Taxonomy" id="137246"/>
    <lineage>
        <taxon>Eukaryota</taxon>
        <taxon>Metazoa</taxon>
        <taxon>Chordata</taxon>
        <taxon>Craniata</taxon>
        <taxon>Vertebrata</taxon>
        <taxon>Chondrichthyes</taxon>
        <taxon>Elasmobranchii</taxon>
        <taxon>Galeomorphii</taxon>
        <taxon>Galeoidea</taxon>
        <taxon>Orectolobiformes</taxon>
        <taxon>Hemiscylliidae</taxon>
        <taxon>Chiloscyllium</taxon>
    </lineage>
</organism>
<evidence type="ECO:0000313" key="2">
    <source>
        <dbReference type="EMBL" id="GCC39962.1"/>
    </source>
</evidence>
<feature type="compositionally biased region" description="Pro residues" evidence="1">
    <location>
        <begin position="50"/>
        <end position="60"/>
    </location>
</feature>